<name>A0ABW4JLH8_9BACL</name>
<comment type="similarity">
    <text evidence="1 7">Belongs to the peptidase S11 family.</text>
</comment>
<dbReference type="EMBL" id="JBHUCX010000035">
    <property type="protein sequence ID" value="MFD1675682.1"/>
    <property type="molecule type" value="Genomic_DNA"/>
</dbReference>
<proteinExistence type="inferred from homology"/>
<dbReference type="RefSeq" id="WP_377943569.1">
    <property type="nucleotide sequence ID" value="NZ_JBHUCX010000035.1"/>
</dbReference>
<evidence type="ECO:0000313" key="10">
    <source>
        <dbReference type="Proteomes" id="UP001597079"/>
    </source>
</evidence>
<dbReference type="PANTHER" id="PTHR21581:SF33">
    <property type="entry name" value="D-ALANYL-D-ALANINE CARBOXYPEPTIDASE DACB"/>
    <property type="match status" value="1"/>
</dbReference>
<keyword evidence="9" id="KW-0645">Protease</keyword>
<dbReference type="InterPro" id="IPR012338">
    <property type="entry name" value="Beta-lactam/transpept-like"/>
</dbReference>
<organism evidence="9 10">
    <name type="scientific">Alicyclobacillus fodiniaquatilis</name>
    <dbReference type="NCBI Taxonomy" id="1661150"/>
    <lineage>
        <taxon>Bacteria</taxon>
        <taxon>Bacillati</taxon>
        <taxon>Bacillota</taxon>
        <taxon>Bacilli</taxon>
        <taxon>Bacillales</taxon>
        <taxon>Alicyclobacillaceae</taxon>
        <taxon>Alicyclobacillus</taxon>
    </lineage>
</organism>
<dbReference type="InterPro" id="IPR001967">
    <property type="entry name" value="Peptidase_S11_N"/>
</dbReference>
<evidence type="ECO:0000256" key="1">
    <source>
        <dbReference type="ARBA" id="ARBA00007164"/>
    </source>
</evidence>
<keyword evidence="2" id="KW-0732">Signal</keyword>
<evidence type="ECO:0000256" key="2">
    <source>
        <dbReference type="ARBA" id="ARBA00022729"/>
    </source>
</evidence>
<evidence type="ECO:0000256" key="7">
    <source>
        <dbReference type="RuleBase" id="RU004016"/>
    </source>
</evidence>
<dbReference type="Pfam" id="PF00768">
    <property type="entry name" value="Peptidase_S11"/>
    <property type="match status" value="1"/>
</dbReference>
<evidence type="ECO:0000256" key="6">
    <source>
        <dbReference type="ARBA" id="ARBA00023316"/>
    </source>
</evidence>
<keyword evidence="10" id="KW-1185">Reference proteome</keyword>
<dbReference type="PANTHER" id="PTHR21581">
    <property type="entry name" value="D-ALANYL-D-ALANINE CARBOXYPEPTIDASE"/>
    <property type="match status" value="1"/>
</dbReference>
<evidence type="ECO:0000256" key="5">
    <source>
        <dbReference type="ARBA" id="ARBA00022984"/>
    </source>
</evidence>
<dbReference type="EC" id="3.4.-.-" evidence="9"/>
<evidence type="ECO:0000256" key="4">
    <source>
        <dbReference type="ARBA" id="ARBA00022960"/>
    </source>
</evidence>
<comment type="caution">
    <text evidence="9">The sequence shown here is derived from an EMBL/GenBank/DDBJ whole genome shotgun (WGS) entry which is preliminary data.</text>
</comment>
<evidence type="ECO:0000313" key="9">
    <source>
        <dbReference type="EMBL" id="MFD1675682.1"/>
    </source>
</evidence>
<protein>
    <submittedName>
        <fullName evidence="9">D-alanyl-D-alanine carboxypeptidase family protein</fullName>
        <ecNumber evidence="9">3.4.-.-</ecNumber>
    </submittedName>
</protein>
<sequence>MRSLKWIIIALVIIAIPVVQLVRPVSHLTVQADVAPDQTISGHQPAINWPSEGEAALDVVGVGELGQSGTQTSVPIASVTKVMTAYLVLKKHPLQEGQQGPSITVTKADYQTYLDDKAKGESCLKVQTGEKLTERQALEGLLLPSGNNVATMLANWCDGSVSKFVKEMNQTAKSMGMTHTQYVDASGYDPGSSSTAVDQANLFGVAMQNATFKEVVGEAQATLPVAGIVYNVNADLGHGGIIGGKTGSTSEAGGCLVFATQKQVNNQDVMIVGAILGQKNAESILTKVLNVGVTLSTEARAAVHSVTVVQNAEPLAQVTAPWMDEQTLQASAPVQMIGWDGIHVETKMATDPTLKNHVAAGAAVGTMTVTVGNQTKKIPLKTVTAIEGPSYLWRLKRI</sequence>
<reference evidence="10" key="1">
    <citation type="journal article" date="2019" name="Int. J. Syst. Evol. Microbiol.">
        <title>The Global Catalogue of Microorganisms (GCM) 10K type strain sequencing project: providing services to taxonomists for standard genome sequencing and annotation.</title>
        <authorList>
            <consortium name="The Broad Institute Genomics Platform"/>
            <consortium name="The Broad Institute Genome Sequencing Center for Infectious Disease"/>
            <person name="Wu L."/>
            <person name="Ma J."/>
        </authorList>
    </citation>
    <scope>NUCLEOTIDE SEQUENCE [LARGE SCALE GENOMIC DNA]</scope>
    <source>
        <strain evidence="10">CGMCC 1.12286</strain>
    </source>
</reference>
<evidence type="ECO:0000256" key="3">
    <source>
        <dbReference type="ARBA" id="ARBA00022801"/>
    </source>
</evidence>
<dbReference type="GO" id="GO:0004180">
    <property type="term" value="F:carboxypeptidase activity"/>
    <property type="evidence" value="ECO:0007669"/>
    <property type="project" value="UniProtKB-KW"/>
</dbReference>
<keyword evidence="6" id="KW-0961">Cell wall biogenesis/degradation</keyword>
<keyword evidence="3 9" id="KW-0378">Hydrolase</keyword>
<dbReference type="InterPro" id="IPR018044">
    <property type="entry name" value="Peptidase_S11"/>
</dbReference>
<feature type="domain" description="Peptidase S11 D-alanyl-D-alanine carboxypeptidase A N-terminal" evidence="8">
    <location>
        <begin position="70"/>
        <end position="269"/>
    </location>
</feature>
<evidence type="ECO:0000259" key="8">
    <source>
        <dbReference type="Pfam" id="PF00768"/>
    </source>
</evidence>
<dbReference type="PRINTS" id="PR00725">
    <property type="entry name" value="DADACBPTASE1"/>
</dbReference>
<keyword evidence="4" id="KW-0133">Cell shape</keyword>
<dbReference type="Proteomes" id="UP001597079">
    <property type="component" value="Unassembled WGS sequence"/>
</dbReference>
<keyword evidence="5" id="KW-0573">Peptidoglycan synthesis</keyword>
<dbReference type="Gene3D" id="3.40.710.10">
    <property type="entry name" value="DD-peptidase/beta-lactamase superfamily"/>
    <property type="match status" value="1"/>
</dbReference>
<gene>
    <name evidence="9" type="ORF">ACFSB2_13355</name>
</gene>
<keyword evidence="9" id="KW-0121">Carboxypeptidase</keyword>
<accession>A0ABW4JLH8</accession>
<dbReference type="SUPFAM" id="SSF56601">
    <property type="entry name" value="beta-lactamase/transpeptidase-like"/>
    <property type="match status" value="1"/>
</dbReference>